<gene>
    <name evidence="1" type="ORF">BMWSH_1267</name>
</gene>
<organism evidence="1 2">
    <name type="scientific">Priestia megaterium (strain WSH-002)</name>
    <name type="common">Bacillus megaterium</name>
    <dbReference type="NCBI Taxonomy" id="1006007"/>
    <lineage>
        <taxon>Bacteria</taxon>
        <taxon>Bacillati</taxon>
        <taxon>Bacillota</taxon>
        <taxon>Bacilli</taxon>
        <taxon>Bacillales</taxon>
        <taxon>Bacillaceae</taxon>
        <taxon>Priestia</taxon>
    </lineage>
</organism>
<name>A0A8D4BIJ6_PRIMW</name>
<sequence length="43" mass="5621">MNRRLFKMDKVIDYYSRFDEWGRLEREPIEFQVNWHFIKKRKN</sequence>
<reference evidence="1 2" key="1">
    <citation type="journal article" date="2011" name="J. Bacteriol.">
        <title>Complete genome sequence of the industrial strain Bacillus megaterium WSH-002.</title>
        <authorList>
            <person name="Liu L."/>
            <person name="Li Y."/>
            <person name="Zhang J."/>
            <person name="Zou W."/>
            <person name="Zhou Z."/>
            <person name="Liu J."/>
            <person name="Li X."/>
            <person name="Wang L."/>
            <person name="Chen J."/>
        </authorList>
    </citation>
    <scope>NUCLEOTIDE SEQUENCE [LARGE SCALE GENOMIC DNA]</scope>
    <source>
        <strain evidence="1 2">WSH-002</strain>
    </source>
</reference>
<evidence type="ECO:0000313" key="2">
    <source>
        <dbReference type="Proteomes" id="UP000001283"/>
    </source>
</evidence>
<dbReference type="EMBL" id="CP003017">
    <property type="protein sequence ID" value="AEN88151.1"/>
    <property type="molecule type" value="Genomic_DNA"/>
</dbReference>
<evidence type="ECO:0000313" key="1">
    <source>
        <dbReference type="EMBL" id="AEN88151.1"/>
    </source>
</evidence>
<dbReference type="AlphaFoldDB" id="A0A8D4BIJ6"/>
<proteinExistence type="predicted"/>
<dbReference type="Proteomes" id="UP000001283">
    <property type="component" value="Chromosome"/>
</dbReference>
<accession>A0A8D4BIJ6</accession>
<dbReference type="KEGG" id="bmh:BMWSH_1267"/>
<protein>
    <submittedName>
        <fullName evidence="1">Uncharacterized protein</fullName>
    </submittedName>
</protein>